<accession>A0ABX8ER67</accession>
<keyword evidence="7" id="KW-1185">Reference proteome</keyword>
<dbReference type="PROSITE" id="PS51898">
    <property type="entry name" value="TYR_RECOMBINASE"/>
    <property type="match status" value="1"/>
</dbReference>
<sequence>MLKIELKSISYVSTALEVKVEHYSLIANYKQKYVLLSVPNLYLYERTRSSLQTSRRYATIISMFYRYIETQKKYKDVDPGDYHAVVTNQDIRRWQVSRQVARVKANSFSPTSETIFRDAKILQMFFAWLSKSGFTTNVRIDLEDWVANFKSNTMLNYVKKAAGTRVSSDPILVLDREASQKRPHELIFNQEIKTLLSVFPDKVYSVIFLFALATAMRPMELCKFPLYGVGKNKHILNYSSMPQGPTKFTYNVFGKGNKYRDIVIPAYALKDLEDNYIKTEYPARKKKYKDRYGKPSPPSILFLNSEGEPVTEKMISNACGYACKLAHKKDPEFRINNNFYQSRHWWPTMMMIQHRGALLLSPAADVLDAAFAQVLTNQLGHSSITTTYKHYLDLARVLIMAKDGRVNDIITEDFNIHAQIAEYG</sequence>
<dbReference type="Gene3D" id="1.10.443.10">
    <property type="entry name" value="Intergrase catalytic core"/>
    <property type="match status" value="1"/>
</dbReference>
<evidence type="ECO:0000313" key="7">
    <source>
        <dbReference type="Proteomes" id="UP000681155"/>
    </source>
</evidence>
<feature type="domain" description="Tyr recombinase" evidence="5">
    <location>
        <begin position="181"/>
        <end position="404"/>
    </location>
</feature>
<dbReference type="PANTHER" id="PTHR30349:SF41">
    <property type="entry name" value="INTEGRASE_RECOMBINASE PROTEIN MJ0367-RELATED"/>
    <property type="match status" value="1"/>
</dbReference>
<evidence type="ECO:0000256" key="3">
    <source>
        <dbReference type="ARBA" id="ARBA00023125"/>
    </source>
</evidence>
<dbReference type="EMBL" id="CP075566">
    <property type="protein sequence ID" value="QVW21835.1"/>
    <property type="molecule type" value="Genomic_DNA"/>
</dbReference>
<dbReference type="InterPro" id="IPR002104">
    <property type="entry name" value="Integrase_catalytic"/>
</dbReference>
<evidence type="ECO:0000256" key="2">
    <source>
        <dbReference type="ARBA" id="ARBA00022908"/>
    </source>
</evidence>
<keyword evidence="4" id="KW-0233">DNA recombination</keyword>
<proteinExistence type="inferred from homology"/>
<reference evidence="6 7" key="1">
    <citation type="submission" date="2021-05" db="EMBL/GenBank/DDBJ databases">
        <title>Complete genome of the cytokinin-producing biocontrol strain Pseudomonas fluorescens G20-18.</title>
        <authorList>
            <person name="Nielsen T.K."/>
            <person name="Mekureyaw M.F."/>
            <person name="Hansen L.H."/>
            <person name="Nicolaisen M.H."/>
            <person name="Roitsch T.G."/>
            <person name="Hennessy R.C."/>
        </authorList>
    </citation>
    <scope>NUCLEOTIDE SEQUENCE [LARGE SCALE GENOMIC DNA]</scope>
    <source>
        <strain evidence="6 7">G20-18</strain>
    </source>
</reference>
<keyword evidence="2" id="KW-0229">DNA integration</keyword>
<comment type="similarity">
    <text evidence="1">Belongs to the 'phage' integrase family.</text>
</comment>
<evidence type="ECO:0000313" key="6">
    <source>
        <dbReference type="EMBL" id="QVW21835.1"/>
    </source>
</evidence>
<dbReference type="InterPro" id="IPR050090">
    <property type="entry name" value="Tyrosine_recombinase_XerCD"/>
</dbReference>
<dbReference type="CDD" id="cd00397">
    <property type="entry name" value="DNA_BRE_C"/>
    <property type="match status" value="1"/>
</dbReference>
<evidence type="ECO:0000256" key="4">
    <source>
        <dbReference type="ARBA" id="ARBA00023172"/>
    </source>
</evidence>
<gene>
    <name evidence="6" type="ORF">KJF94_18280</name>
</gene>
<evidence type="ECO:0000259" key="5">
    <source>
        <dbReference type="PROSITE" id="PS51898"/>
    </source>
</evidence>
<dbReference type="SUPFAM" id="SSF56349">
    <property type="entry name" value="DNA breaking-rejoining enzymes"/>
    <property type="match status" value="1"/>
</dbReference>
<organism evidence="6 7">
    <name type="scientific">Pseudomonas hormoni</name>
    <dbReference type="NCBI Taxonomy" id="3093767"/>
    <lineage>
        <taxon>Bacteria</taxon>
        <taxon>Pseudomonadati</taxon>
        <taxon>Pseudomonadota</taxon>
        <taxon>Gammaproteobacteria</taxon>
        <taxon>Pseudomonadales</taxon>
        <taxon>Pseudomonadaceae</taxon>
        <taxon>Pseudomonas</taxon>
    </lineage>
</organism>
<protein>
    <submittedName>
        <fullName evidence="6">Site-specific integrase</fullName>
    </submittedName>
</protein>
<dbReference type="InterPro" id="IPR011010">
    <property type="entry name" value="DNA_brk_join_enz"/>
</dbReference>
<name>A0ABX8ER67_9PSED</name>
<dbReference type="RefSeq" id="WP_214377648.1">
    <property type="nucleotide sequence ID" value="NZ_CP075566.1"/>
</dbReference>
<keyword evidence="3" id="KW-0238">DNA-binding</keyword>
<evidence type="ECO:0000256" key="1">
    <source>
        <dbReference type="ARBA" id="ARBA00008857"/>
    </source>
</evidence>
<dbReference type="InterPro" id="IPR013762">
    <property type="entry name" value="Integrase-like_cat_sf"/>
</dbReference>
<dbReference type="Proteomes" id="UP000681155">
    <property type="component" value="Chromosome"/>
</dbReference>
<dbReference type="PANTHER" id="PTHR30349">
    <property type="entry name" value="PHAGE INTEGRASE-RELATED"/>
    <property type="match status" value="1"/>
</dbReference>